<evidence type="ECO:0000256" key="1">
    <source>
        <dbReference type="SAM" id="MobiDB-lite"/>
    </source>
</evidence>
<keyword evidence="2" id="KW-0472">Membrane</keyword>
<dbReference type="Proteomes" id="UP000566819">
    <property type="component" value="Unassembled WGS sequence"/>
</dbReference>
<gene>
    <name evidence="5" type="ORF">G7Y89_g4233</name>
</gene>
<proteinExistence type="predicted"/>
<dbReference type="PANTHER" id="PTHR24148">
    <property type="entry name" value="ANKYRIN REPEAT DOMAIN-CONTAINING PROTEIN 39 HOMOLOG-RELATED"/>
    <property type="match status" value="1"/>
</dbReference>
<dbReference type="SUPFAM" id="SSF55874">
    <property type="entry name" value="ATPase domain of HSP90 chaperone/DNA topoisomerase II/histidine kinase"/>
    <property type="match status" value="1"/>
</dbReference>
<dbReference type="EMBL" id="JAAMPI010000225">
    <property type="protein sequence ID" value="KAF4633887.1"/>
    <property type="molecule type" value="Genomic_DNA"/>
</dbReference>
<dbReference type="InterPro" id="IPR058210">
    <property type="entry name" value="SACS/Nov_dom"/>
</dbReference>
<keyword evidence="2" id="KW-1133">Transmembrane helix</keyword>
<sequence>MEQPETREAAESHIAQIRQRRGLDTESSSPNINLEDLEASVSILSKELYEKSTHFLMELIQNADDCSYNVPKPTLYVTYWNGRLRVDYNEVGFRRNDVEALCRVGRSTKSKSGDQIGEKGIGFKSVFKIADLVWISSFKYSFKFDKTQKLGMITPQWAEFPGESRPGFTSIMLQISKDYNREELLQEMKSMDPKCLMFLRKLREISMARVSEDNASWTTTLGRTDEEAGDGSRRITRLNHNDQTQNYLVSQHTVKTLPPEPKRPGRTESAIMLAFPIASTQEALIEPQQVYSFLPVRDYGFNRLRTSIREKLLHSPVLESEGGQMITPISVRYVPDSFRDEDHIPLILSSKTRSKYLSRGYSSLDWNRLKSISVKELSEEEFLDDLQDFTMSCNDFTSISERWHSQIAKALIPLMATYKYSRKVMEMPLIPLQDGRWVSASVGTIFSPGNEEKITVPQGIEVFEIRRGVQKDTSRRHLFNLLGVKPFSVSVIHKLVLSKHSDPLPSLVPSRAELISQAVFLYKSQWTNVENKTRLRVATETGALHRAPEVYLDDATELHSASQYFRGGRKKFPFLHKRYYEAVMPEEQVSWVTWLHKELGMWKIPRLIKNPNSSPELSDHFQFIIDTQPSWRFLVLLRDNWNIYSEYFSHSSVQNRLESAPVSCRDHSLRKLGDTSTGYFLPKGFNPDIRLLLDIPDPEKEEWAFLANFGVNIRGNVGIYLSSLAQIQGSEVSNKFVTLLYDEIQVRYNDNPARVRHRKLFIGFLEIKDANLQTLVSEAKEITARSSLPVIIAIFKEIDKHLQDNSSAKNAAVINPLLSSEIFPVDEGDGETGFDDLCSGAASSEWYIADRPHFQKIFRGAVSLLAFTVEDVLQMARLITALGFEKRLLSKVASSALKTKGEVQPDRKYTDTFRAKSMLIVRLMPESLPDRERTLVALKNLKVNVANQILLSWTVTSLDPHSEKQTVEGHEDDNDLRAMVTSSSEEQAIIIYLKNGTDSACFPLELGEQLADICGIKEEHRSLLCFMLNEDNLSYIDACLDRRGIPKAKDKGNANGKREGGDAEHSKNGMAPGDRETEKGNRLGEYQQRDTEGVEISMNIGDIEIESGPSGDAQSKYQHIDTEDPEIDIAAEDWETEGEEAQVSLSIEREKVERNAPQILPTAKSIKFDSQPPSDSSLRKQTANENRYLAPSHDTTSRRPNYISLSDTPKIQASVLDQGQAIHMPIIKASTNSSSLGKFGWPRIVGTPNMVFVPNSQELPPPDFSEGARDGKMLPGRVQISQAGDCTVFVAADPNNKVDIGMTFLGELFVRFSSQILVLCSDRYSSRFPSSLKGILEGHTIQTFIGRVICAIGGGHAPFEQPGDAMATFTLFEVPALTKLLIQSSFEEAEGWKWNCPVYHIQVQTTVGGQESPFTMSAAMLEMARRFRIPEAVWTETENVFILVRVSDINTGAATASFFVDPWRLYSSGEMQVRAQNDSYVFDIRRASPQLAFRNFERNEQARRTNSHIHRFLRNNFGAFKSFLENPNEVSDRTAFRGDEQFMYKPLGGGRIIRLLRLYPGHGRAELKGVLYHVWLDSAEPFQAISYVWGNSLKLFNLKTPEGSIPLTVSLYLGLKRLRERDRAVVLWADAICIDQDNNQEKGHQILIMSEIFKSAKCVYAWLGEGADKSSLAIDCLLEIRARSQRSSQSSAVTIPSAENPVWNVINKFFSREWFQRVWVVQELVLASEVIMVCGQRMVQWDQIYIPAKICSEQARKSTAGLMKPIAQTAAAMLSLGDLRRRYRQKENHVGRELLTLFESFQHTQATRQRDKLFAFLGLACDSDDPGFDPDYDSNLEVIVRRYAGVFVRRGRGMELLYRAGGLDLKSHRFPSWIPNWMANTYPKTITTWPNRSGNFSTCTRLQSRICLSPKNDAVLNARAYLIDSIVKVGTSSFQTTNSIFYLKELFRVIESFSSYPNGDNPKDLVWRIPIGDASKPASGSWKEVDFRASYQALTEYLQLGEEIEDWKTEVMKIRAVAKVKQFLFRPQELRQLLWLYLNTAQEFAERFSDAKVCVTSRGYIGIVPATADKGDIVSVFHGSAVPFVIRESTTNYGSGASSKWNWELGMSLRPWASGPNKDYSQNKNYNIGVGILMAWPESVTNATMVLSQDNFPGDGACGPFITLETGLNGTSWSWTVSYAGLDPNYHNVYYFSLGGNGNSGAISHYFNISGTEAETLRSSSSSATFSSTQSPSARPFASSAVQTSASDSTSTISPTTTVTQEATSQGSIQAGTVAGIAVGVVAGVLLLIGALWWAWKYKTRRDTAAASRVQGVAIGGSRQQYGPSAAKLHETGGNQIHEIPGSLGRRFFEPPDPNASISMMKITGHTNRSTCCYRAARGYDSGLEGDIILTAQQVNPGMQLAMLMGIYGQQGDTIYTCSTGNYTFPNTETLGFCACQNVKNDSRIHCGSPISSGIPPGAVTSTCKITTPGGLSLTNTASQKWWTLLNSVTWQEFPLEEYNLKMGNNRTSLARLAILINFGNTWETNIGGQLSVNATVTECSIQLCERVYRALNVTSAIEDVSSFTTHELSILNSSINASFYTPADFGSIVSRAMIM</sequence>
<dbReference type="InterPro" id="IPR036890">
    <property type="entry name" value="HATPase_C_sf"/>
</dbReference>
<reference evidence="5 6" key="1">
    <citation type="submission" date="2020-03" db="EMBL/GenBank/DDBJ databases">
        <title>Draft Genome Sequence of Cudoniella acicularis.</title>
        <authorList>
            <person name="Buettner E."/>
            <person name="Kellner H."/>
        </authorList>
    </citation>
    <scope>NUCLEOTIDE SEQUENCE [LARGE SCALE GENOMIC DNA]</scope>
    <source>
        <strain evidence="5 6">DSM 108380</strain>
    </source>
</reference>
<keyword evidence="2" id="KW-0812">Transmembrane</keyword>
<comment type="caution">
    <text evidence="5">The sequence shown here is derived from an EMBL/GenBank/DDBJ whole genome shotgun (WGS) entry which is preliminary data.</text>
</comment>
<evidence type="ECO:0008006" key="7">
    <source>
        <dbReference type="Google" id="ProtNLM"/>
    </source>
</evidence>
<evidence type="ECO:0000313" key="5">
    <source>
        <dbReference type="EMBL" id="KAF4633887.1"/>
    </source>
</evidence>
<dbReference type="Pfam" id="PF26639">
    <property type="entry name" value="Het-6_barrel"/>
    <property type="match status" value="1"/>
</dbReference>
<accession>A0A8H4RPW4</accession>
<dbReference type="Pfam" id="PF25794">
    <property type="entry name" value="SACS"/>
    <property type="match status" value="1"/>
</dbReference>
<feature type="compositionally biased region" description="Polar residues" evidence="1">
    <location>
        <begin position="1171"/>
        <end position="1185"/>
    </location>
</feature>
<feature type="domain" description="Heterokaryon incompatibility" evidence="3">
    <location>
        <begin position="1582"/>
        <end position="1723"/>
    </location>
</feature>
<evidence type="ECO:0000313" key="6">
    <source>
        <dbReference type="Proteomes" id="UP000566819"/>
    </source>
</evidence>
<keyword evidence="6" id="KW-1185">Reference proteome</keyword>
<feature type="region of interest" description="Disordered" evidence="1">
    <location>
        <begin position="1155"/>
        <end position="1204"/>
    </location>
</feature>
<dbReference type="OrthoDB" id="1262810at2759"/>
<dbReference type="InterPro" id="IPR010730">
    <property type="entry name" value="HET"/>
</dbReference>
<dbReference type="Gene3D" id="3.30.565.10">
    <property type="entry name" value="Histidine kinase-like ATPase, C-terminal domain"/>
    <property type="match status" value="1"/>
</dbReference>
<feature type="region of interest" description="Disordered" evidence="1">
    <location>
        <begin position="2223"/>
        <end position="2266"/>
    </location>
</feature>
<name>A0A8H4RPW4_9HELO</name>
<evidence type="ECO:0000256" key="2">
    <source>
        <dbReference type="SAM" id="Phobius"/>
    </source>
</evidence>
<dbReference type="InterPro" id="IPR052895">
    <property type="entry name" value="HetReg/Transcr_Mod"/>
</dbReference>
<dbReference type="Pfam" id="PF06985">
    <property type="entry name" value="HET"/>
    <property type="match status" value="1"/>
</dbReference>
<dbReference type="PANTHER" id="PTHR24148:SF64">
    <property type="entry name" value="HETEROKARYON INCOMPATIBILITY DOMAIN-CONTAINING PROTEIN"/>
    <property type="match status" value="1"/>
</dbReference>
<feature type="compositionally biased region" description="Low complexity" evidence="1">
    <location>
        <begin position="2244"/>
        <end position="2260"/>
    </location>
</feature>
<feature type="domain" description="Sacsin/Nov" evidence="4">
    <location>
        <begin position="87"/>
        <end position="145"/>
    </location>
</feature>
<feature type="transmembrane region" description="Helical" evidence="2">
    <location>
        <begin position="2274"/>
        <end position="2296"/>
    </location>
</feature>
<feature type="compositionally biased region" description="Low complexity" evidence="1">
    <location>
        <begin position="2223"/>
        <end position="2234"/>
    </location>
</feature>
<feature type="region of interest" description="Disordered" evidence="1">
    <location>
        <begin position="1047"/>
        <end position="1096"/>
    </location>
</feature>
<protein>
    <recommendedName>
        <fullName evidence="7">Heterokaryon incompatibility domain-containing protein</fullName>
    </recommendedName>
</protein>
<evidence type="ECO:0000259" key="3">
    <source>
        <dbReference type="Pfam" id="PF06985"/>
    </source>
</evidence>
<dbReference type="NCBIfam" id="NF047352">
    <property type="entry name" value="P_loop_sacsin"/>
    <property type="match status" value="1"/>
</dbReference>
<organism evidence="5 6">
    <name type="scientific">Cudoniella acicularis</name>
    <dbReference type="NCBI Taxonomy" id="354080"/>
    <lineage>
        <taxon>Eukaryota</taxon>
        <taxon>Fungi</taxon>
        <taxon>Dikarya</taxon>
        <taxon>Ascomycota</taxon>
        <taxon>Pezizomycotina</taxon>
        <taxon>Leotiomycetes</taxon>
        <taxon>Helotiales</taxon>
        <taxon>Tricladiaceae</taxon>
        <taxon>Cudoniella</taxon>
    </lineage>
</organism>
<feature type="compositionally biased region" description="Basic and acidic residues" evidence="1">
    <location>
        <begin position="1047"/>
        <end position="1092"/>
    </location>
</feature>
<evidence type="ECO:0000259" key="4">
    <source>
        <dbReference type="Pfam" id="PF25794"/>
    </source>
</evidence>